<keyword evidence="1" id="KW-1133">Transmembrane helix</keyword>
<keyword evidence="1" id="KW-0812">Transmembrane</keyword>
<evidence type="ECO:0000313" key="2">
    <source>
        <dbReference type="EMBL" id="EFC47418.1"/>
    </source>
</evidence>
<proteinExistence type="predicted"/>
<dbReference type="GeneID" id="8861609"/>
<dbReference type="VEuPathDB" id="AmoebaDB:NAEGRDRAFT_64376"/>
<name>D2V6B4_NAEGR</name>
<protein>
    <submittedName>
        <fullName evidence="2">Predicted protein</fullName>
    </submittedName>
</protein>
<evidence type="ECO:0000313" key="3">
    <source>
        <dbReference type="Proteomes" id="UP000006671"/>
    </source>
</evidence>
<keyword evidence="3" id="KW-1185">Reference proteome</keyword>
<feature type="transmembrane region" description="Helical" evidence="1">
    <location>
        <begin position="21"/>
        <end position="37"/>
    </location>
</feature>
<organism evidence="3">
    <name type="scientific">Naegleria gruberi</name>
    <name type="common">Amoeba</name>
    <dbReference type="NCBI Taxonomy" id="5762"/>
    <lineage>
        <taxon>Eukaryota</taxon>
        <taxon>Discoba</taxon>
        <taxon>Heterolobosea</taxon>
        <taxon>Tetramitia</taxon>
        <taxon>Eutetramitia</taxon>
        <taxon>Vahlkampfiidae</taxon>
        <taxon>Naegleria</taxon>
    </lineage>
</organism>
<dbReference type="InParanoid" id="D2V6B4"/>
<keyword evidence="1" id="KW-0472">Membrane</keyword>
<dbReference type="KEGG" id="ngr:NAEGRDRAFT_64376"/>
<gene>
    <name evidence="2" type="ORF">NAEGRDRAFT_64376</name>
</gene>
<reference evidence="2 3" key="1">
    <citation type="journal article" date="2010" name="Cell">
        <title>The genome of Naegleria gruberi illuminates early eukaryotic versatility.</title>
        <authorList>
            <person name="Fritz-Laylin L.K."/>
            <person name="Prochnik S.E."/>
            <person name="Ginger M.L."/>
            <person name="Dacks J.B."/>
            <person name="Carpenter M.L."/>
            <person name="Field M.C."/>
            <person name="Kuo A."/>
            <person name="Paredez A."/>
            <person name="Chapman J."/>
            <person name="Pham J."/>
            <person name="Shu S."/>
            <person name="Neupane R."/>
            <person name="Cipriano M."/>
            <person name="Mancuso J."/>
            <person name="Tu H."/>
            <person name="Salamov A."/>
            <person name="Lindquist E."/>
            <person name="Shapiro H."/>
            <person name="Lucas S."/>
            <person name="Grigoriev I.V."/>
            <person name="Cande W.Z."/>
            <person name="Fulton C."/>
            <person name="Rokhsar D.S."/>
            <person name="Dawson S.C."/>
        </authorList>
    </citation>
    <scope>NUCLEOTIDE SEQUENCE [LARGE SCALE GENOMIC DNA]</scope>
    <source>
        <strain evidence="2 3">NEG-M</strain>
    </source>
</reference>
<dbReference type="Proteomes" id="UP000006671">
    <property type="component" value="Unassembled WGS sequence"/>
</dbReference>
<accession>D2V6B4</accession>
<sequence>MKGPRFYYDYSYRMRPRIFPRFFFGMLVGGFVGYAWGRNNNCNQSHQNHFGPFCGSRDRHNGWDNRNSYNPNHQQAFNNQTYPTQYTTQQNNNLNNIILKMVNLNIFKYYNNLPIQLLVIIQ</sequence>
<evidence type="ECO:0000256" key="1">
    <source>
        <dbReference type="SAM" id="Phobius"/>
    </source>
</evidence>
<dbReference type="EMBL" id="GG738854">
    <property type="protein sequence ID" value="EFC47418.1"/>
    <property type="molecule type" value="Genomic_DNA"/>
</dbReference>
<dbReference type="AlphaFoldDB" id="D2V6B4"/>
<dbReference type="RefSeq" id="XP_002680162.1">
    <property type="nucleotide sequence ID" value="XM_002680116.1"/>
</dbReference>